<keyword evidence="2" id="KW-0418">Kinase</keyword>
<dbReference type="CDD" id="cd24082">
    <property type="entry name" value="ASKHA_NBD_GspK-like"/>
    <property type="match status" value="1"/>
</dbReference>
<evidence type="ECO:0000313" key="2">
    <source>
        <dbReference type="EMBL" id="MCU9850072.1"/>
    </source>
</evidence>
<evidence type="ECO:0000259" key="1">
    <source>
        <dbReference type="Pfam" id="PF01869"/>
    </source>
</evidence>
<evidence type="ECO:0000313" key="3">
    <source>
        <dbReference type="Proteomes" id="UP001209535"/>
    </source>
</evidence>
<dbReference type="RefSeq" id="WP_263339626.1">
    <property type="nucleotide sequence ID" value="NZ_JAOVQO010000021.1"/>
</dbReference>
<dbReference type="InterPro" id="IPR002731">
    <property type="entry name" value="ATPase_BadF"/>
</dbReference>
<keyword evidence="3" id="KW-1185">Reference proteome</keyword>
<comment type="caution">
    <text evidence="2">The sequence shown here is derived from an EMBL/GenBank/DDBJ whole genome shotgun (WGS) entry which is preliminary data.</text>
</comment>
<protein>
    <submittedName>
        <fullName evidence="2">N-acetylglucosamine kinase</fullName>
    </submittedName>
</protein>
<dbReference type="Proteomes" id="UP001209535">
    <property type="component" value="Unassembled WGS sequence"/>
</dbReference>
<dbReference type="Gene3D" id="3.30.420.40">
    <property type="match status" value="2"/>
</dbReference>
<dbReference type="PANTHER" id="PTHR43190:SF3">
    <property type="entry name" value="N-ACETYL-D-GLUCOSAMINE KINASE"/>
    <property type="match status" value="1"/>
</dbReference>
<keyword evidence="2" id="KW-0808">Transferase</keyword>
<proteinExistence type="predicted"/>
<sequence>MGSIVEYHLCAIDGGGTGCRVAIARADGTVVSRASGGPANFATDAARTVDVVRETVLAALRELGGEAPDPQRLIAHAGLAGIMNAQDARALAAQLPYARCGVSDDRLTSAIGVLGLRDGAVLAIGTGAFVAIKRGGDVRFLGGWGLHVGDQASGARLGRELLEHTLLAWDGLAPESGLTRAILARFDGAPAGIVAFAGSARPADYARLAPLVVDAAKAGDAVGRILMDRGAAYLNGALDFARLSGADIICLTGGVGPHYEAFLAATHRERIGRPEGSALDGALQLARRILEETETRA</sequence>
<dbReference type="InterPro" id="IPR052519">
    <property type="entry name" value="Euk-type_GlcNAc_Kinase"/>
</dbReference>
<dbReference type="PANTHER" id="PTHR43190">
    <property type="entry name" value="N-ACETYL-D-GLUCOSAMINE KINASE"/>
    <property type="match status" value="1"/>
</dbReference>
<accession>A0ABT2XAL1</accession>
<dbReference type="SUPFAM" id="SSF53067">
    <property type="entry name" value="Actin-like ATPase domain"/>
    <property type="match status" value="2"/>
</dbReference>
<gene>
    <name evidence="2" type="ORF">OEZ60_18905</name>
</gene>
<dbReference type="EMBL" id="JAOVQO010000021">
    <property type="protein sequence ID" value="MCU9850072.1"/>
    <property type="molecule type" value="Genomic_DNA"/>
</dbReference>
<dbReference type="Pfam" id="PF01869">
    <property type="entry name" value="BcrAD_BadFG"/>
    <property type="match status" value="1"/>
</dbReference>
<organism evidence="2 3">
    <name type="scientific">Albidovulum salinarum</name>
    <dbReference type="NCBI Taxonomy" id="2984153"/>
    <lineage>
        <taxon>Bacteria</taxon>
        <taxon>Pseudomonadati</taxon>
        <taxon>Pseudomonadota</taxon>
        <taxon>Alphaproteobacteria</taxon>
        <taxon>Rhodobacterales</taxon>
        <taxon>Paracoccaceae</taxon>
        <taxon>Albidovulum</taxon>
    </lineage>
</organism>
<reference evidence="2 3" key="1">
    <citation type="submission" date="2022-10" db="EMBL/GenBank/DDBJ databases">
        <title>Defluviimonas sp. nov., isolated from ocean surface sediments.</title>
        <authorList>
            <person name="He W."/>
            <person name="Wang L."/>
            <person name="Zhang D.-F."/>
        </authorList>
    </citation>
    <scope>NUCLEOTIDE SEQUENCE [LARGE SCALE GENOMIC DNA]</scope>
    <source>
        <strain evidence="2 3">WL0024</strain>
    </source>
</reference>
<dbReference type="GO" id="GO:0016301">
    <property type="term" value="F:kinase activity"/>
    <property type="evidence" value="ECO:0007669"/>
    <property type="project" value="UniProtKB-KW"/>
</dbReference>
<name>A0ABT2XAL1_9RHOB</name>
<feature type="domain" description="ATPase BadF/BadG/BcrA/BcrD type" evidence="1">
    <location>
        <begin position="12"/>
        <end position="255"/>
    </location>
</feature>
<dbReference type="InterPro" id="IPR043129">
    <property type="entry name" value="ATPase_NBD"/>
</dbReference>